<feature type="transmembrane region" description="Helical" evidence="1">
    <location>
        <begin position="156"/>
        <end position="175"/>
    </location>
</feature>
<dbReference type="EMBL" id="FNGF01000001">
    <property type="protein sequence ID" value="SDK58514.1"/>
    <property type="molecule type" value="Genomic_DNA"/>
</dbReference>
<keyword evidence="1" id="KW-1133">Transmembrane helix</keyword>
<feature type="transmembrane region" description="Helical" evidence="1">
    <location>
        <begin position="47"/>
        <end position="71"/>
    </location>
</feature>
<accession>A0A1G9D495</accession>
<sequence length="187" mass="19809">MPRNARGAADVSRSTPIVPGLTELSRPATTAQASQGSFRDRRVVSRLVQVVVVLFCPLGIILLVCIGLMWAKSTAEHRPAPAGLGYAALAFMCLVAAAIVWGVGGVALIQPEVDLECSARGAGEFVGYESSELPLRGELVCAEGTFQMVPPWVNPVLFTLLAGVPALLATAVLVWRRRRSTGSLSRN</sequence>
<evidence type="ECO:0000313" key="2">
    <source>
        <dbReference type="EMBL" id="SDK58514.1"/>
    </source>
</evidence>
<evidence type="ECO:0000313" key="3">
    <source>
        <dbReference type="Proteomes" id="UP000198662"/>
    </source>
</evidence>
<organism evidence="2 3">
    <name type="scientific">Glycomyces sambucus</name>
    <dbReference type="NCBI Taxonomy" id="380244"/>
    <lineage>
        <taxon>Bacteria</taxon>
        <taxon>Bacillati</taxon>
        <taxon>Actinomycetota</taxon>
        <taxon>Actinomycetes</taxon>
        <taxon>Glycomycetales</taxon>
        <taxon>Glycomycetaceae</taxon>
        <taxon>Glycomyces</taxon>
    </lineage>
</organism>
<keyword evidence="3" id="KW-1185">Reference proteome</keyword>
<protein>
    <submittedName>
        <fullName evidence="2">Uncharacterized protein</fullName>
    </submittedName>
</protein>
<feature type="transmembrane region" description="Helical" evidence="1">
    <location>
        <begin position="83"/>
        <end position="109"/>
    </location>
</feature>
<evidence type="ECO:0000256" key="1">
    <source>
        <dbReference type="SAM" id="Phobius"/>
    </source>
</evidence>
<dbReference type="AlphaFoldDB" id="A0A1G9D495"/>
<proteinExistence type="predicted"/>
<keyword evidence="1" id="KW-0472">Membrane</keyword>
<keyword evidence="1" id="KW-0812">Transmembrane</keyword>
<dbReference type="RefSeq" id="WP_091042667.1">
    <property type="nucleotide sequence ID" value="NZ_FNGF01000001.1"/>
</dbReference>
<reference evidence="3" key="1">
    <citation type="submission" date="2016-10" db="EMBL/GenBank/DDBJ databases">
        <authorList>
            <person name="Varghese N."/>
            <person name="Submissions S."/>
        </authorList>
    </citation>
    <scope>NUCLEOTIDE SEQUENCE [LARGE SCALE GENOMIC DNA]</scope>
    <source>
        <strain evidence="3">CGMCC 4.3147</strain>
    </source>
</reference>
<gene>
    <name evidence="2" type="ORF">SAMN05216298_0662</name>
</gene>
<name>A0A1G9D495_9ACTN</name>
<dbReference type="OrthoDB" id="4240641at2"/>
<dbReference type="Proteomes" id="UP000198662">
    <property type="component" value="Unassembled WGS sequence"/>
</dbReference>